<evidence type="ECO:0000313" key="1">
    <source>
        <dbReference type="EMBL" id="KAH7864869.1"/>
    </source>
</evidence>
<dbReference type="Proteomes" id="UP000828048">
    <property type="component" value="Chromosome 12"/>
</dbReference>
<sequence>MEIILTNKDRQQLLFAYFFVFAIIVLPFTQPRAHSPKLSSPPPKKNSPENITGISRRKNLTSLSRHEELLLIKIRLNYIRDYREGKSWLWGLMELNNFMGDQSHVAQRNRRDKLRIQQTTNPPQPHHHHQQQHLQDYPTNLEQLSFHQHHHGLNPDVSIAKYGNATISYNPPVFSTAEMLGFADTPQNCGTWKSVGAPVLQSCDWGGNVVNYPTGLTGNNDRRNNEHLFVAEGLASGRKANVFMNGYQDLQSSLVNPSSSDVSSQNTPKQHYDHEEIHHFNSPPTFYPNTPLLHLPTTYGDHQSGPWTGGDQLGFLPNKSSSSTRELKTVASDHSNTQGLSLSLSPNLHSGGIEFNDVRASKGFNYDYACSNSRPSIGGGGGGKIEGSSICQDLVGPSTFVRRSSTGPLGPFTGYATILKGSKFLKPAQQLLDEICGAPDPKVMKQCGASDMVSDGFKGGGDSGASSSTLYYSNEMSGEGGARNGSGDQYHPEFQQKKAKLMLMQDEVCKRYKEYHQQMQMVVSSFESVAGLSSATPYVSLALKTVTRHFRCLKNAISDQLKHIRKTLGEDFSSPSTTGASSSKGDTRTTPGLKFVDHQFMRPRASGGNSGIFESQQNVWRPQRGLPERSVAVLRSWLFEHFLHPYPTDTDKHMLASRTGLSRNQVSNWFINARVRLWKPMVEEIHMLETKGSAESNSNPGKTDGKQPATEGPSRPNYDDQPTVVEPGHWNQEKRSRVECRIPDSLDGSLMGFVPYQRSGLEIGLTLGLRQSAETAHQQQQLQQQEYEVRQQFGGQMIHDFVG</sequence>
<dbReference type="EMBL" id="CM037162">
    <property type="protein sequence ID" value="KAH7864869.1"/>
    <property type="molecule type" value="Genomic_DNA"/>
</dbReference>
<reference evidence="1 2" key="1">
    <citation type="journal article" date="2021" name="Hortic Res">
        <title>High-quality reference genome and annotation aids understanding of berry development for evergreen blueberry (Vaccinium darrowii).</title>
        <authorList>
            <person name="Yu J."/>
            <person name="Hulse-Kemp A.M."/>
            <person name="Babiker E."/>
            <person name="Staton M."/>
        </authorList>
    </citation>
    <scope>NUCLEOTIDE SEQUENCE [LARGE SCALE GENOMIC DNA]</scope>
    <source>
        <strain evidence="2">cv. NJ 8807/NJ 8810</strain>
        <tissue evidence="1">Young leaf</tissue>
    </source>
</reference>
<comment type="caution">
    <text evidence="1">The sequence shown here is derived from an EMBL/GenBank/DDBJ whole genome shotgun (WGS) entry which is preliminary data.</text>
</comment>
<organism evidence="1 2">
    <name type="scientific">Vaccinium darrowii</name>
    <dbReference type="NCBI Taxonomy" id="229202"/>
    <lineage>
        <taxon>Eukaryota</taxon>
        <taxon>Viridiplantae</taxon>
        <taxon>Streptophyta</taxon>
        <taxon>Embryophyta</taxon>
        <taxon>Tracheophyta</taxon>
        <taxon>Spermatophyta</taxon>
        <taxon>Magnoliopsida</taxon>
        <taxon>eudicotyledons</taxon>
        <taxon>Gunneridae</taxon>
        <taxon>Pentapetalae</taxon>
        <taxon>asterids</taxon>
        <taxon>Ericales</taxon>
        <taxon>Ericaceae</taxon>
        <taxon>Vaccinioideae</taxon>
        <taxon>Vaccinieae</taxon>
        <taxon>Vaccinium</taxon>
    </lineage>
</organism>
<keyword evidence="2" id="KW-1185">Reference proteome</keyword>
<evidence type="ECO:0000313" key="2">
    <source>
        <dbReference type="Proteomes" id="UP000828048"/>
    </source>
</evidence>
<proteinExistence type="predicted"/>
<accession>A0ACB7ZG97</accession>
<name>A0ACB7ZG97_9ERIC</name>
<protein>
    <submittedName>
        <fullName evidence="1">Uncharacterized protein</fullName>
    </submittedName>
</protein>
<gene>
    <name evidence="1" type="ORF">Vadar_034801</name>
</gene>